<sequence length="631" mass="70262">MKVLLPFLALYRRHWFLITLGIILAIVTLLASIGLLTLSGWFLAGTAIAGFPGLYYFNYMLPAAGVRGAAIFRTAGRYGERLVSHDATFKVLAHLRVFAFSKVLPLSPGGISRFRQGELLNRLVADVETLDHLYLRVLSPIITAFFVTFVLIFGLSYLDPRLAWTLGGVMLFLLFTMPIAFYHAGKPIGRELTELRGNYRTILTSALQGQAELTLFGATSRFRQTLWGIENSWQARQQQQAALTGLSQAVILFASGITATLLLWMAAEHVGGDTKPGALIALFVFCALAAFEALGPVAVAFQHMGQVIASATRVSQLMTAKPEVTFPTQSHSIETLESLEVENISFTYPEQPFAVLNNVSLSLTKGQHFALLGKTGCGKSTLLQLLTRAWDVDSGSITLNGHPINEFSEQALRSVMSVVPQRVHVFSDTLRNNLLLAKEQATDAELNEVLRQVGLGNLLENELKLNAWMGDGGRQLSGGEQRRLGIARALLHNTPLVLMDEPTEGLDAQTEQQILALLKEKCADKTLIVITHRMQGLEEMDNICVMDDGKIVEQGTHQALLDMQGRYYQFRQRHWVQQPLWGAYVPIRWWLQFISSRVWSDAGTEWFISHWGRSFIKKAASCLLWWYLSLV</sequence>
<keyword evidence="11" id="KW-1185">Reference proteome</keyword>
<dbReference type="Pfam" id="PF00005">
    <property type="entry name" value="ABC_tran"/>
    <property type="match status" value="1"/>
</dbReference>
<comment type="subcellular location">
    <subcellularLocation>
        <location evidence="1">Cell membrane</location>
        <topology evidence="1">Multi-pass membrane protein</topology>
    </subcellularLocation>
</comment>
<dbReference type="InterPro" id="IPR039421">
    <property type="entry name" value="Type_1_exporter"/>
</dbReference>
<feature type="transmembrane region" description="Helical" evidence="7">
    <location>
        <begin position="241"/>
        <end position="266"/>
    </location>
</feature>
<dbReference type="Gene3D" id="3.40.50.300">
    <property type="entry name" value="P-loop containing nucleotide triphosphate hydrolases"/>
    <property type="match status" value="1"/>
</dbReference>
<proteinExistence type="predicted"/>
<dbReference type="InterPro" id="IPR003439">
    <property type="entry name" value="ABC_transporter-like_ATP-bd"/>
</dbReference>
<evidence type="ECO:0000256" key="2">
    <source>
        <dbReference type="ARBA" id="ARBA00022692"/>
    </source>
</evidence>
<comment type="caution">
    <text evidence="10">The sequence shown here is derived from an EMBL/GenBank/DDBJ whole genome shotgun (WGS) entry which is preliminary data.</text>
</comment>
<dbReference type="InterPro" id="IPR003593">
    <property type="entry name" value="AAA+_ATPase"/>
</dbReference>
<evidence type="ECO:0000259" key="9">
    <source>
        <dbReference type="PROSITE" id="PS50929"/>
    </source>
</evidence>
<feature type="domain" description="ABC transmembrane type-1" evidence="9">
    <location>
        <begin position="20"/>
        <end position="309"/>
    </location>
</feature>
<reference evidence="10" key="2">
    <citation type="journal article" date="2024" name="Int. J. Antimicrob. Agents">
        <title>Identification of a novel Providencia species showing multi-drug-resistant in three patients with hospital-acquired infection.</title>
        <authorList>
            <person name="Yang W."/>
            <person name="Chen J."/>
            <person name="Yang F."/>
            <person name="Ji P."/>
            <person name="Shen S."/>
            <person name="Yin D."/>
            <person name="Hu F."/>
        </authorList>
    </citation>
    <scope>NUCLEOTIDE SEQUENCE</scope>
    <source>
        <strain evidence="10">CRE-138-0111</strain>
    </source>
</reference>
<evidence type="ECO:0000313" key="10">
    <source>
        <dbReference type="EMBL" id="MDO7855805.1"/>
    </source>
</evidence>
<dbReference type="PROSITE" id="PS50893">
    <property type="entry name" value="ABC_TRANSPORTER_2"/>
    <property type="match status" value="1"/>
</dbReference>
<dbReference type="CDD" id="cd18585">
    <property type="entry name" value="ABC_6TM_CydC"/>
    <property type="match status" value="1"/>
</dbReference>
<protein>
    <submittedName>
        <fullName evidence="10">Cysteine/glutathione ABC transporter ATP-binding protein/permease CydC</fullName>
    </submittedName>
</protein>
<organism evidence="10 11">
    <name type="scientific">Providencia huashanensis</name>
    <dbReference type="NCBI Taxonomy" id="3037798"/>
    <lineage>
        <taxon>Bacteria</taxon>
        <taxon>Pseudomonadati</taxon>
        <taxon>Pseudomonadota</taxon>
        <taxon>Gammaproteobacteria</taxon>
        <taxon>Enterobacterales</taxon>
        <taxon>Morganellaceae</taxon>
        <taxon>Providencia</taxon>
    </lineage>
</organism>
<evidence type="ECO:0000256" key="6">
    <source>
        <dbReference type="ARBA" id="ARBA00023136"/>
    </source>
</evidence>
<keyword evidence="3" id="KW-0547">Nucleotide-binding</keyword>
<dbReference type="NCBIfam" id="TIGR02868">
    <property type="entry name" value="CydC"/>
    <property type="match status" value="1"/>
</dbReference>
<dbReference type="SMART" id="SM00382">
    <property type="entry name" value="AAA"/>
    <property type="match status" value="1"/>
</dbReference>
<keyword evidence="2 7" id="KW-0812">Transmembrane</keyword>
<feature type="transmembrane region" description="Helical" evidence="7">
    <location>
        <begin position="162"/>
        <end position="182"/>
    </location>
</feature>
<dbReference type="CDD" id="cd03247">
    <property type="entry name" value="ABCC_cytochrome_bd"/>
    <property type="match status" value="1"/>
</dbReference>
<gene>
    <name evidence="10" type="primary">cydC</name>
    <name evidence="10" type="ORF">Q5E86_05360</name>
</gene>
<dbReference type="InterPro" id="IPR014223">
    <property type="entry name" value="ABC_CydC/D"/>
</dbReference>
<feature type="transmembrane region" description="Helical" evidence="7">
    <location>
        <begin position="15"/>
        <end position="35"/>
    </location>
</feature>
<feature type="transmembrane region" description="Helical" evidence="7">
    <location>
        <begin position="41"/>
        <end position="57"/>
    </location>
</feature>
<dbReference type="Pfam" id="PF00664">
    <property type="entry name" value="ABC_membrane"/>
    <property type="match status" value="1"/>
</dbReference>
<evidence type="ECO:0000256" key="1">
    <source>
        <dbReference type="ARBA" id="ARBA00004651"/>
    </source>
</evidence>
<dbReference type="InterPro" id="IPR017871">
    <property type="entry name" value="ABC_transporter-like_CS"/>
</dbReference>
<evidence type="ECO:0000256" key="3">
    <source>
        <dbReference type="ARBA" id="ARBA00022741"/>
    </source>
</evidence>
<dbReference type="PANTHER" id="PTHR43394:SF1">
    <property type="entry name" value="ATP-BINDING CASSETTE SUB-FAMILY B MEMBER 10, MITOCHONDRIAL"/>
    <property type="match status" value="1"/>
</dbReference>
<evidence type="ECO:0000256" key="7">
    <source>
        <dbReference type="SAM" id="Phobius"/>
    </source>
</evidence>
<dbReference type="PROSITE" id="PS00211">
    <property type="entry name" value="ABC_TRANSPORTER_1"/>
    <property type="match status" value="1"/>
</dbReference>
<dbReference type="InterPro" id="IPR027417">
    <property type="entry name" value="P-loop_NTPase"/>
</dbReference>
<evidence type="ECO:0000256" key="4">
    <source>
        <dbReference type="ARBA" id="ARBA00022840"/>
    </source>
</evidence>
<dbReference type="Gene3D" id="1.20.1560.10">
    <property type="entry name" value="ABC transporter type 1, transmembrane domain"/>
    <property type="match status" value="1"/>
</dbReference>
<feature type="transmembrane region" description="Helical" evidence="7">
    <location>
        <begin position="133"/>
        <end position="156"/>
    </location>
</feature>
<dbReference type="InterPro" id="IPR011527">
    <property type="entry name" value="ABC1_TM_dom"/>
</dbReference>
<dbReference type="InterPro" id="IPR036640">
    <property type="entry name" value="ABC1_TM_sf"/>
</dbReference>
<dbReference type="PROSITE" id="PS50929">
    <property type="entry name" value="ABC_TM1F"/>
    <property type="match status" value="1"/>
</dbReference>
<reference evidence="10" key="1">
    <citation type="submission" date="2023-07" db="EMBL/GenBank/DDBJ databases">
        <authorList>
            <person name="Yang W."/>
            <person name="Chen J."/>
            <person name="Ji P."/>
            <person name="Hu F."/>
        </authorList>
    </citation>
    <scope>NUCLEOTIDE SEQUENCE</scope>
    <source>
        <strain evidence="10">CRE-138-0111</strain>
    </source>
</reference>
<feature type="transmembrane region" description="Helical" evidence="7">
    <location>
        <begin position="278"/>
        <end position="301"/>
    </location>
</feature>
<evidence type="ECO:0000259" key="8">
    <source>
        <dbReference type="PROSITE" id="PS50893"/>
    </source>
</evidence>
<keyword evidence="6 7" id="KW-0472">Membrane</keyword>
<evidence type="ECO:0000256" key="5">
    <source>
        <dbReference type="ARBA" id="ARBA00022989"/>
    </source>
</evidence>
<dbReference type="GO" id="GO:0005524">
    <property type="term" value="F:ATP binding"/>
    <property type="evidence" value="ECO:0007669"/>
    <property type="project" value="UniProtKB-KW"/>
</dbReference>
<dbReference type="Proteomes" id="UP001176478">
    <property type="component" value="Unassembled WGS sequence"/>
</dbReference>
<accession>A0ABT9AMI5</accession>
<dbReference type="EMBL" id="JAUQTG010000002">
    <property type="protein sequence ID" value="MDO7855805.1"/>
    <property type="molecule type" value="Genomic_DNA"/>
</dbReference>
<dbReference type="NCBIfam" id="NF008364">
    <property type="entry name" value="PRK11160.1"/>
    <property type="match status" value="1"/>
</dbReference>
<feature type="domain" description="ABC transporter" evidence="8">
    <location>
        <begin position="339"/>
        <end position="573"/>
    </location>
</feature>
<dbReference type="SUPFAM" id="SSF90123">
    <property type="entry name" value="ABC transporter transmembrane region"/>
    <property type="match status" value="1"/>
</dbReference>
<keyword evidence="4 10" id="KW-0067">ATP-binding</keyword>
<keyword evidence="5 7" id="KW-1133">Transmembrane helix</keyword>
<name>A0ABT9AMI5_9GAMM</name>
<dbReference type="SUPFAM" id="SSF52540">
    <property type="entry name" value="P-loop containing nucleoside triphosphate hydrolases"/>
    <property type="match status" value="1"/>
</dbReference>
<evidence type="ECO:0000313" key="11">
    <source>
        <dbReference type="Proteomes" id="UP001176478"/>
    </source>
</evidence>
<dbReference type="PANTHER" id="PTHR43394">
    <property type="entry name" value="ATP-DEPENDENT PERMEASE MDL1, MITOCHONDRIAL"/>
    <property type="match status" value="1"/>
</dbReference>